<dbReference type="PANTHER" id="PTHR40037">
    <property type="entry name" value="PHOSPHOESTERASE YJCG-RELATED"/>
    <property type="match status" value="1"/>
</dbReference>
<dbReference type="InterPro" id="IPR050580">
    <property type="entry name" value="2H_phosphoesterase_YjcG-like"/>
</dbReference>
<reference evidence="1 2" key="1">
    <citation type="journal article" date="2016" name="Nat. Commun.">
        <title>Thousands of microbial genomes shed light on interconnected biogeochemical processes in an aquifer system.</title>
        <authorList>
            <person name="Anantharaman K."/>
            <person name="Brown C.T."/>
            <person name="Hug L.A."/>
            <person name="Sharon I."/>
            <person name="Castelle C.J."/>
            <person name="Probst A.J."/>
            <person name="Thomas B.C."/>
            <person name="Singh A."/>
            <person name="Wilkins M.J."/>
            <person name="Karaoz U."/>
            <person name="Brodie E.L."/>
            <person name="Williams K.H."/>
            <person name="Hubbard S.S."/>
            <person name="Banfield J.F."/>
        </authorList>
    </citation>
    <scope>NUCLEOTIDE SEQUENCE [LARGE SCALE GENOMIC DNA]</scope>
</reference>
<sequence length="178" mass="21070">MEIAYVILLDGELYNYTRRLQTNLSRLVNTKQALQLEPHITVKYGFEIKDISPFEKYFDQLVNSIHPFTIRLNKINYFEPNVAFLDIEKNKDLTNLHSNILEFLDKNHSIKPSEFEGPSFHFHTTLAYKDLSSEDFIKVKNYLKNESPNYKYSVSKMAIYILLSQEDKWFIYKIGSLK</sequence>
<evidence type="ECO:0000313" key="2">
    <source>
        <dbReference type="Proteomes" id="UP000178040"/>
    </source>
</evidence>
<dbReference type="SUPFAM" id="SSF55144">
    <property type="entry name" value="LigT-like"/>
    <property type="match status" value="1"/>
</dbReference>
<dbReference type="InterPro" id="IPR009097">
    <property type="entry name" value="Cyclic_Pdiesterase"/>
</dbReference>
<dbReference type="AlphaFoldDB" id="A0A1F7INP6"/>
<evidence type="ECO:0008006" key="3">
    <source>
        <dbReference type="Google" id="ProtNLM"/>
    </source>
</evidence>
<protein>
    <recommendedName>
        <fullName evidence="3">2'-5' RNA ligase</fullName>
    </recommendedName>
</protein>
<comment type="caution">
    <text evidence="1">The sequence shown here is derived from an EMBL/GenBank/DDBJ whole genome shotgun (WGS) entry which is preliminary data.</text>
</comment>
<dbReference type="Proteomes" id="UP000178040">
    <property type="component" value="Unassembled WGS sequence"/>
</dbReference>
<dbReference type="Gene3D" id="3.90.1140.10">
    <property type="entry name" value="Cyclic phosphodiesterase"/>
    <property type="match status" value="1"/>
</dbReference>
<proteinExistence type="predicted"/>
<evidence type="ECO:0000313" key="1">
    <source>
        <dbReference type="EMBL" id="OGK44961.1"/>
    </source>
</evidence>
<gene>
    <name evidence="1" type="ORF">A3B40_04215</name>
</gene>
<name>A0A1F7INP6_9BACT</name>
<accession>A0A1F7INP6</accession>
<dbReference type="PANTHER" id="PTHR40037:SF1">
    <property type="entry name" value="PHOSPHOESTERASE SAOUHSC_00951-RELATED"/>
    <property type="match status" value="1"/>
</dbReference>
<dbReference type="Pfam" id="PF13563">
    <property type="entry name" value="2_5_RNA_ligase2"/>
    <property type="match status" value="1"/>
</dbReference>
<dbReference type="EMBL" id="MGAI01000018">
    <property type="protein sequence ID" value="OGK44961.1"/>
    <property type="molecule type" value="Genomic_DNA"/>
</dbReference>
<organism evidence="1 2">
    <name type="scientific">Candidatus Roizmanbacteria bacterium RIFCSPLOWO2_01_FULL_37_16</name>
    <dbReference type="NCBI Taxonomy" id="1802058"/>
    <lineage>
        <taxon>Bacteria</taxon>
        <taxon>Candidatus Roizmaniibacteriota</taxon>
    </lineage>
</organism>